<evidence type="ECO:0000256" key="1">
    <source>
        <dbReference type="ARBA" id="ARBA00008094"/>
    </source>
</evidence>
<proteinExistence type="inferred from homology"/>
<keyword evidence="3" id="KW-0342">GTP-binding</keyword>
<dbReference type="AlphaFoldDB" id="A0AA85IWS4"/>
<dbReference type="SUPFAM" id="SSF52540">
    <property type="entry name" value="P-loop containing nucleoside triphosphate hydrolases"/>
    <property type="match status" value="1"/>
</dbReference>
<dbReference type="InterPro" id="IPR027417">
    <property type="entry name" value="P-loop_NTPase"/>
</dbReference>
<protein>
    <recommendedName>
        <fullName evidence="6">Miro domain-containing protein</fullName>
    </recommendedName>
</protein>
<sequence length="209" mass="23931">MGKITKLVVCGPVGSGKTSLIEHCIYGNYFERQPDDFVSTSEDTYNAVVETDRGSKEKVRIYDLGGTTKVERHFVNCADAFILVYDVSDAKSFTAVQNLKQDIDKHREKRDLCVVLCCHKVDKLRDITLDTTEVSRWTQYEKVAGTFETTVHDRQSLINLFAWVVSRVNQSQIGHFHRIESALCCRFYRSYYDNNISKSGFSFGKKDAR</sequence>
<dbReference type="InterPro" id="IPR042227">
    <property type="entry name" value="KBRS"/>
</dbReference>
<organism evidence="4 5">
    <name type="scientific">Trichobilharzia regenti</name>
    <name type="common">Nasal bird schistosome</name>
    <dbReference type="NCBI Taxonomy" id="157069"/>
    <lineage>
        <taxon>Eukaryota</taxon>
        <taxon>Metazoa</taxon>
        <taxon>Spiralia</taxon>
        <taxon>Lophotrochozoa</taxon>
        <taxon>Platyhelminthes</taxon>
        <taxon>Trematoda</taxon>
        <taxon>Digenea</taxon>
        <taxon>Strigeidida</taxon>
        <taxon>Schistosomatoidea</taxon>
        <taxon>Schistosomatidae</taxon>
        <taxon>Trichobilharzia</taxon>
    </lineage>
</organism>
<dbReference type="GO" id="GO:0032484">
    <property type="term" value="P:Ral protein signal transduction"/>
    <property type="evidence" value="ECO:0007669"/>
    <property type="project" value="TreeGrafter"/>
</dbReference>
<keyword evidence="2" id="KW-0547">Nucleotide-binding</keyword>
<dbReference type="NCBIfam" id="TIGR00231">
    <property type="entry name" value="small_GTP"/>
    <property type="match status" value="1"/>
</dbReference>
<accession>A0AA85IWS4</accession>
<dbReference type="Gene3D" id="3.40.50.300">
    <property type="entry name" value="P-loop containing nucleotide triphosphate hydrolases"/>
    <property type="match status" value="1"/>
</dbReference>
<reference evidence="5" key="2">
    <citation type="submission" date="2023-11" db="UniProtKB">
        <authorList>
            <consortium name="WormBaseParasite"/>
        </authorList>
    </citation>
    <scope>IDENTIFICATION</scope>
</reference>
<keyword evidence="4" id="KW-1185">Reference proteome</keyword>
<dbReference type="Pfam" id="PF00071">
    <property type="entry name" value="Ras"/>
    <property type="match status" value="1"/>
</dbReference>
<dbReference type="GO" id="GO:0043124">
    <property type="term" value="P:negative regulation of canonical NF-kappaB signal transduction"/>
    <property type="evidence" value="ECO:0007669"/>
    <property type="project" value="InterPro"/>
</dbReference>
<evidence type="ECO:0008006" key="6">
    <source>
        <dbReference type="Google" id="ProtNLM"/>
    </source>
</evidence>
<dbReference type="GO" id="GO:0003924">
    <property type="term" value="F:GTPase activity"/>
    <property type="evidence" value="ECO:0007669"/>
    <property type="project" value="InterPro"/>
</dbReference>
<dbReference type="GO" id="GO:0032794">
    <property type="term" value="F:GTPase activating protein binding"/>
    <property type="evidence" value="ECO:0007669"/>
    <property type="project" value="TreeGrafter"/>
</dbReference>
<dbReference type="PANTHER" id="PTHR46152">
    <property type="entry name" value="NF-KAPPA-B INHIBITOR-INTERACTING RAS-LIKE PROTEIN"/>
    <property type="match status" value="1"/>
</dbReference>
<dbReference type="InterPro" id="IPR005225">
    <property type="entry name" value="Small_GTP-bd"/>
</dbReference>
<dbReference type="CDD" id="cd00882">
    <property type="entry name" value="Ras_like_GTPase"/>
    <property type="match status" value="1"/>
</dbReference>
<dbReference type="Proteomes" id="UP000050795">
    <property type="component" value="Unassembled WGS sequence"/>
</dbReference>
<evidence type="ECO:0000256" key="2">
    <source>
        <dbReference type="ARBA" id="ARBA00022741"/>
    </source>
</evidence>
<dbReference type="InterPro" id="IPR001806">
    <property type="entry name" value="Small_GTPase"/>
</dbReference>
<dbReference type="PROSITE" id="PS51419">
    <property type="entry name" value="RAB"/>
    <property type="match status" value="1"/>
</dbReference>
<dbReference type="SMART" id="SM00175">
    <property type="entry name" value="RAB"/>
    <property type="match status" value="1"/>
</dbReference>
<reference evidence="4" key="1">
    <citation type="submission" date="2022-06" db="EMBL/GenBank/DDBJ databases">
        <authorList>
            <person name="Berger JAMES D."/>
            <person name="Berger JAMES D."/>
        </authorList>
    </citation>
    <scope>NUCLEOTIDE SEQUENCE [LARGE SCALE GENOMIC DNA]</scope>
</reference>
<name>A0AA85IWS4_TRIRE</name>
<dbReference type="PANTHER" id="PTHR46152:SF3">
    <property type="entry name" value="NF-KAPPA-B INHIBITOR-INTERACTING RAS-LIKE PROTEIN"/>
    <property type="match status" value="1"/>
</dbReference>
<evidence type="ECO:0000313" key="5">
    <source>
        <dbReference type="WBParaSite" id="TREG1_125830.1"/>
    </source>
</evidence>
<comment type="similarity">
    <text evidence="1">Belongs to the small GTPase superfamily. Ras family. KappaB-Ras subfamily.</text>
</comment>
<evidence type="ECO:0000313" key="4">
    <source>
        <dbReference type="Proteomes" id="UP000050795"/>
    </source>
</evidence>
<dbReference type="WBParaSite" id="TREG1_125830.1">
    <property type="protein sequence ID" value="TREG1_125830.1"/>
    <property type="gene ID" value="TREG1_125830"/>
</dbReference>
<dbReference type="SMART" id="SM00173">
    <property type="entry name" value="RAS"/>
    <property type="match status" value="1"/>
</dbReference>
<dbReference type="GO" id="GO:0005525">
    <property type="term" value="F:GTP binding"/>
    <property type="evidence" value="ECO:0007669"/>
    <property type="project" value="UniProtKB-KW"/>
</dbReference>
<evidence type="ECO:0000256" key="3">
    <source>
        <dbReference type="ARBA" id="ARBA00023134"/>
    </source>
</evidence>